<reference evidence="2" key="1">
    <citation type="journal article" date="2019" name="Int. J. Syst. Evol. Microbiol.">
        <title>The Global Catalogue of Microorganisms (GCM) 10K type strain sequencing project: providing services to taxonomists for standard genome sequencing and annotation.</title>
        <authorList>
            <consortium name="The Broad Institute Genomics Platform"/>
            <consortium name="The Broad Institute Genome Sequencing Center for Infectious Disease"/>
            <person name="Wu L."/>
            <person name="Ma J."/>
        </authorList>
    </citation>
    <scope>NUCLEOTIDE SEQUENCE [LARGE SCALE GENOMIC DNA]</scope>
    <source>
        <strain evidence="2">JCM 17217</strain>
    </source>
</reference>
<dbReference type="Proteomes" id="UP001501556">
    <property type="component" value="Unassembled WGS sequence"/>
</dbReference>
<keyword evidence="2" id="KW-1185">Reference proteome</keyword>
<protein>
    <submittedName>
        <fullName evidence="1">Uncharacterized protein</fullName>
    </submittedName>
</protein>
<dbReference type="RefSeq" id="WP_345126738.1">
    <property type="nucleotide sequence ID" value="NZ_BAABDI010000035.1"/>
</dbReference>
<sequence>MESNPSQSSQGTSQLDATINALQGGLAAAAGAAGPNIAGWIKTLQGNQQLSGISSELQNLHDALGSGASDTGALATSLRTLGEHTTKAADAATPDAQDKLRQLGQALSSAASQLKG</sequence>
<evidence type="ECO:0000313" key="1">
    <source>
        <dbReference type="EMBL" id="GAA3988958.1"/>
    </source>
</evidence>
<name>A0ABP7QXE1_9BACT</name>
<comment type="caution">
    <text evidence="1">The sequence shown here is derived from an EMBL/GenBank/DDBJ whole genome shotgun (WGS) entry which is preliminary data.</text>
</comment>
<proteinExistence type="predicted"/>
<evidence type="ECO:0000313" key="2">
    <source>
        <dbReference type="Proteomes" id="UP001501556"/>
    </source>
</evidence>
<gene>
    <name evidence="1" type="ORF">GCM10022407_36910</name>
</gene>
<dbReference type="EMBL" id="BAABDI010000035">
    <property type="protein sequence ID" value="GAA3988958.1"/>
    <property type="molecule type" value="Genomic_DNA"/>
</dbReference>
<organism evidence="1 2">
    <name type="scientific">Hymenobacter antarcticus</name>
    <dbReference type="NCBI Taxonomy" id="486270"/>
    <lineage>
        <taxon>Bacteria</taxon>
        <taxon>Pseudomonadati</taxon>
        <taxon>Bacteroidota</taxon>
        <taxon>Cytophagia</taxon>
        <taxon>Cytophagales</taxon>
        <taxon>Hymenobacteraceae</taxon>
        <taxon>Hymenobacter</taxon>
    </lineage>
</organism>
<accession>A0ABP7QXE1</accession>